<keyword evidence="11" id="KW-1185">Reference proteome</keyword>
<dbReference type="SUPFAM" id="SSF89550">
    <property type="entry name" value="PHP domain-like"/>
    <property type="match status" value="1"/>
</dbReference>
<organism evidence="10 11">
    <name type="scientific">Nicoliella spurrieriana</name>
    <dbReference type="NCBI Taxonomy" id="2925830"/>
    <lineage>
        <taxon>Bacteria</taxon>
        <taxon>Bacillati</taxon>
        <taxon>Bacillota</taxon>
        <taxon>Bacilli</taxon>
        <taxon>Lactobacillales</taxon>
        <taxon>Lactobacillaceae</taxon>
        <taxon>Nicoliella</taxon>
    </lineage>
</organism>
<keyword evidence="6 8" id="KW-0368">Histidine biosynthesis</keyword>
<dbReference type="Pfam" id="PF02811">
    <property type="entry name" value="PHP"/>
    <property type="match status" value="1"/>
</dbReference>
<name>A0A976RQE9_9LACO</name>
<dbReference type="EMBL" id="CP093360">
    <property type="protein sequence ID" value="UQS85923.1"/>
    <property type="molecule type" value="Genomic_DNA"/>
</dbReference>
<dbReference type="NCBIfam" id="TIGR01856">
    <property type="entry name" value="hisJ_fam"/>
    <property type="match status" value="1"/>
</dbReference>
<evidence type="ECO:0000256" key="7">
    <source>
        <dbReference type="ARBA" id="ARBA00049158"/>
    </source>
</evidence>
<dbReference type="AlphaFoldDB" id="A0A976RQE9"/>
<comment type="pathway">
    <text evidence="1 8">Amino-acid biosynthesis; L-histidine biosynthesis; L-histidine from 5-phospho-alpha-D-ribose 1-diphosphate: step 8/9.</text>
</comment>
<dbReference type="RefSeq" id="WP_260115732.1">
    <property type="nucleotide sequence ID" value="NZ_CP093360.1"/>
</dbReference>
<keyword evidence="10" id="KW-0614">Plasmid</keyword>
<keyword evidence="5 8" id="KW-0378">Hydrolase</keyword>
<proteinExistence type="inferred from homology"/>
<dbReference type="PANTHER" id="PTHR21039:SF0">
    <property type="entry name" value="HISTIDINOL-PHOSPHATASE"/>
    <property type="match status" value="1"/>
</dbReference>
<dbReference type="NCBIfam" id="NF005996">
    <property type="entry name" value="PRK08123.1"/>
    <property type="match status" value="1"/>
</dbReference>
<dbReference type="InterPro" id="IPR010140">
    <property type="entry name" value="Histidinol_P_phosphatase_HisJ"/>
</dbReference>
<dbReference type="GO" id="GO:0005737">
    <property type="term" value="C:cytoplasm"/>
    <property type="evidence" value="ECO:0007669"/>
    <property type="project" value="TreeGrafter"/>
</dbReference>
<geneLocation type="plasmid" evidence="10 11">
    <name>p1unnamed</name>
</geneLocation>
<evidence type="ECO:0000256" key="5">
    <source>
        <dbReference type="ARBA" id="ARBA00022801"/>
    </source>
</evidence>
<feature type="domain" description="PHP" evidence="9">
    <location>
        <begin position="5"/>
        <end position="226"/>
    </location>
</feature>
<dbReference type="EC" id="3.1.3.15" evidence="3 8"/>
<dbReference type="CDD" id="cd12110">
    <property type="entry name" value="PHP_HisPPase_Hisj_like"/>
    <property type="match status" value="1"/>
</dbReference>
<dbReference type="InterPro" id="IPR016195">
    <property type="entry name" value="Pol/histidinol_Pase-like"/>
</dbReference>
<evidence type="ECO:0000313" key="10">
    <source>
        <dbReference type="EMBL" id="UQS85923.1"/>
    </source>
</evidence>
<evidence type="ECO:0000313" key="11">
    <source>
        <dbReference type="Proteomes" id="UP000831181"/>
    </source>
</evidence>
<sequence>MLKIDAHTHTHLCPHGSGESTRKMVERAIQLGFSEYHITEHAPMPTNFASAFGGPLADIESEGLAPADVERYLKLATDLQREYCGQIKISVGFEIEFLADFVDQTQAFFDQYGQETQSNILSVHYLKAANGKYFGIDYDPAELLAGFATEMRAPQQLYERYLKAVLASAQIDWHRSQPLALGHISLIKKFQDYFQFPAAFDQHNQHLIDQIINAMQKHDLSLDYNAAGLYKKFGNDFYPGVQILKRALAAKIPIQFGSDAHSIDEVGHGWHMLNSFQKVLTNEIN</sequence>
<accession>A0A976RQE9</accession>
<keyword evidence="4 8" id="KW-0028">Amino-acid biosynthesis</keyword>
<protein>
    <recommendedName>
        <fullName evidence="3 8">Histidinol-phosphatase</fullName>
        <shortName evidence="8">HolPase</shortName>
        <ecNumber evidence="3 8">3.1.3.15</ecNumber>
    </recommendedName>
</protein>
<evidence type="ECO:0000259" key="9">
    <source>
        <dbReference type="Pfam" id="PF02811"/>
    </source>
</evidence>
<comment type="catalytic activity">
    <reaction evidence="7 8">
        <text>L-histidinol phosphate + H2O = L-histidinol + phosphate</text>
        <dbReference type="Rhea" id="RHEA:14465"/>
        <dbReference type="ChEBI" id="CHEBI:15377"/>
        <dbReference type="ChEBI" id="CHEBI:43474"/>
        <dbReference type="ChEBI" id="CHEBI:57699"/>
        <dbReference type="ChEBI" id="CHEBI:57980"/>
        <dbReference type="EC" id="3.1.3.15"/>
    </reaction>
</comment>
<comment type="similarity">
    <text evidence="2 8">Belongs to the PHP hydrolase family. HisK subfamily.</text>
</comment>
<evidence type="ECO:0000256" key="6">
    <source>
        <dbReference type="ARBA" id="ARBA00023102"/>
    </source>
</evidence>
<evidence type="ECO:0000256" key="1">
    <source>
        <dbReference type="ARBA" id="ARBA00004970"/>
    </source>
</evidence>
<dbReference type="InterPro" id="IPR004013">
    <property type="entry name" value="PHP_dom"/>
</dbReference>
<gene>
    <name evidence="10" type="primary">hisJ</name>
    <name evidence="10" type="ORF">MOO44_00975</name>
</gene>
<dbReference type="GO" id="GO:0004401">
    <property type="term" value="F:histidinol-phosphatase activity"/>
    <property type="evidence" value="ECO:0007669"/>
    <property type="project" value="UniProtKB-UniRule"/>
</dbReference>
<evidence type="ECO:0000256" key="3">
    <source>
        <dbReference type="ARBA" id="ARBA00013085"/>
    </source>
</evidence>
<dbReference type="GO" id="GO:0000105">
    <property type="term" value="P:L-histidine biosynthetic process"/>
    <property type="evidence" value="ECO:0007669"/>
    <property type="project" value="UniProtKB-UniRule"/>
</dbReference>
<dbReference type="PANTHER" id="PTHR21039">
    <property type="entry name" value="HISTIDINOL PHOSPHATASE-RELATED"/>
    <property type="match status" value="1"/>
</dbReference>
<dbReference type="Proteomes" id="UP000831181">
    <property type="component" value="Plasmid p1unnamed"/>
</dbReference>
<evidence type="ECO:0000256" key="4">
    <source>
        <dbReference type="ARBA" id="ARBA00022605"/>
    </source>
</evidence>
<evidence type="ECO:0000256" key="2">
    <source>
        <dbReference type="ARBA" id="ARBA00009152"/>
    </source>
</evidence>
<evidence type="ECO:0000256" key="8">
    <source>
        <dbReference type="RuleBase" id="RU366003"/>
    </source>
</evidence>
<dbReference type="Gene3D" id="3.20.20.140">
    <property type="entry name" value="Metal-dependent hydrolases"/>
    <property type="match status" value="1"/>
</dbReference>
<dbReference type="KEGG" id="lbe:MOO44_00975"/>
<reference evidence="10" key="1">
    <citation type="journal article" date="2022" name="Int. J. Syst. Evol. Microbiol.">
        <title>Apilactobacillus apisilvae sp. nov., Nicolia spurrieriana gen. nov. sp. nov., Bombilactobacillus folatiphilus sp. nov. and Bombilactobacillus thymidiniphilus sp. nov., four new lactic acid bacterial isolates from stingless bees Tetragonula carbonaria and Austroplebeia australis.</title>
        <authorList>
            <person name="Oliphant S.A."/>
            <person name="Watson-Haigh N.S."/>
            <person name="Sumby K.M."/>
            <person name="Gardner J."/>
            <person name="Groom S."/>
            <person name="Jiranek V."/>
        </authorList>
    </citation>
    <scope>NUCLEOTIDE SEQUENCE</scope>
    <source>
        <strain evidence="10">SGEP1_A5</strain>
    </source>
</reference>